<evidence type="ECO:0000313" key="3">
    <source>
        <dbReference type="EMBL" id="CAB9525578.1"/>
    </source>
</evidence>
<evidence type="ECO:0000313" key="4">
    <source>
        <dbReference type="Proteomes" id="UP001153069"/>
    </source>
</evidence>
<name>A0A9N8HSB3_9STRA</name>
<organism evidence="3 4">
    <name type="scientific">Seminavis robusta</name>
    <dbReference type="NCBI Taxonomy" id="568900"/>
    <lineage>
        <taxon>Eukaryota</taxon>
        <taxon>Sar</taxon>
        <taxon>Stramenopiles</taxon>
        <taxon>Ochrophyta</taxon>
        <taxon>Bacillariophyta</taxon>
        <taxon>Bacillariophyceae</taxon>
        <taxon>Bacillariophycidae</taxon>
        <taxon>Naviculales</taxon>
        <taxon>Naviculaceae</taxon>
        <taxon>Seminavis</taxon>
    </lineage>
</organism>
<proteinExistence type="predicted"/>
<dbReference type="AlphaFoldDB" id="A0A9N8HSB3"/>
<comment type="caution">
    <text evidence="3">The sequence shown here is derived from an EMBL/GenBank/DDBJ whole genome shotgun (WGS) entry which is preliminary data.</text>
</comment>
<feature type="domain" description="DUF6824" evidence="2">
    <location>
        <begin position="82"/>
        <end position="161"/>
    </location>
</feature>
<protein>
    <recommendedName>
        <fullName evidence="2">DUF6824 domain-containing protein</fullName>
    </recommendedName>
</protein>
<sequence>MLRAKRGGTSVITPTSDHTNHIMSCGRSFLLMDRPKLLFSSSCSHNINPHQKNQLSQPSPTDETNIPVGTMSSKPDPQWIRFGKGSGSNHHPGNKRYVALIRDNQIPYLLLRTNDDKNLFIKRIQTQLCEAEQRKFVEKNHRGIWEEASYQRIREKIRTALCDSKLKNALKIDGVYWPKDDEEVGVVEDVGAHGVEELIQSFDFYESFGKEAARIEGTQFIPLFVEEGESDDDDSILGGGSTGPAIMTKGSEEMPKKKRAVTPEHNNPRKRCRMCRLPLNECH</sequence>
<reference evidence="3" key="1">
    <citation type="submission" date="2020-06" db="EMBL/GenBank/DDBJ databases">
        <authorList>
            <consortium name="Plant Systems Biology data submission"/>
        </authorList>
    </citation>
    <scope>NUCLEOTIDE SEQUENCE</scope>
    <source>
        <strain evidence="3">D6</strain>
    </source>
</reference>
<dbReference type="EMBL" id="CAICTM010001693">
    <property type="protein sequence ID" value="CAB9525578.1"/>
    <property type="molecule type" value="Genomic_DNA"/>
</dbReference>
<gene>
    <name evidence="3" type="ORF">SEMRO_1695_G291800.1</name>
</gene>
<evidence type="ECO:0000259" key="2">
    <source>
        <dbReference type="Pfam" id="PF20710"/>
    </source>
</evidence>
<feature type="region of interest" description="Disordered" evidence="1">
    <location>
        <begin position="48"/>
        <end position="74"/>
    </location>
</feature>
<dbReference type="InterPro" id="IPR049227">
    <property type="entry name" value="DUF6824"/>
</dbReference>
<dbReference type="Pfam" id="PF20710">
    <property type="entry name" value="DUF6824"/>
    <property type="match status" value="1"/>
</dbReference>
<evidence type="ECO:0000256" key="1">
    <source>
        <dbReference type="SAM" id="MobiDB-lite"/>
    </source>
</evidence>
<accession>A0A9N8HSB3</accession>
<keyword evidence="4" id="KW-1185">Reference proteome</keyword>
<feature type="compositionally biased region" description="Polar residues" evidence="1">
    <location>
        <begin position="48"/>
        <end position="64"/>
    </location>
</feature>
<dbReference type="Proteomes" id="UP001153069">
    <property type="component" value="Unassembled WGS sequence"/>
</dbReference>
<feature type="region of interest" description="Disordered" evidence="1">
    <location>
        <begin position="229"/>
        <end position="270"/>
    </location>
</feature>